<comment type="caution">
    <text evidence="3">The sequence shown here is derived from an EMBL/GenBank/DDBJ whole genome shotgun (WGS) entry which is preliminary data.</text>
</comment>
<sequence>MSKITPKNLSYNNTLPPFLQRLQANNSSANGRHEFTISRPSKLRDEDEEKESEPVVFDEKGRRLS</sequence>
<feature type="region of interest" description="Disordered" evidence="1">
    <location>
        <begin position="24"/>
        <end position="65"/>
    </location>
</feature>
<organism evidence="3 4">
    <name type="scientific">Sclerotinia trifoliorum</name>
    <dbReference type="NCBI Taxonomy" id="28548"/>
    <lineage>
        <taxon>Eukaryota</taxon>
        <taxon>Fungi</taxon>
        <taxon>Dikarya</taxon>
        <taxon>Ascomycota</taxon>
        <taxon>Pezizomycotina</taxon>
        <taxon>Leotiomycetes</taxon>
        <taxon>Helotiales</taxon>
        <taxon>Sclerotiniaceae</taxon>
        <taxon>Sclerotinia</taxon>
    </lineage>
</organism>
<protein>
    <submittedName>
        <fullName evidence="3">C4f9d0e3-e0f9-4cc0-8917-d60b83ed44d1-CDS</fullName>
    </submittedName>
</protein>
<dbReference type="Pfam" id="PF15377">
    <property type="entry name" value="DUF4604"/>
    <property type="match status" value="1"/>
</dbReference>
<evidence type="ECO:0000256" key="1">
    <source>
        <dbReference type="SAM" id="MobiDB-lite"/>
    </source>
</evidence>
<gene>
    <name evidence="3" type="ORF">SCLTRI_LOCUS3668</name>
</gene>
<dbReference type="OrthoDB" id="5388322at2759"/>
<keyword evidence="4" id="KW-1185">Reference proteome</keyword>
<dbReference type="Proteomes" id="UP000624404">
    <property type="component" value="Unassembled WGS sequence"/>
</dbReference>
<evidence type="ECO:0000259" key="2">
    <source>
        <dbReference type="Pfam" id="PF15377"/>
    </source>
</evidence>
<evidence type="ECO:0000313" key="4">
    <source>
        <dbReference type="Proteomes" id="UP000624404"/>
    </source>
</evidence>
<name>A0A8H2ZPH9_9HELO</name>
<evidence type="ECO:0000313" key="3">
    <source>
        <dbReference type="EMBL" id="CAD6443876.1"/>
    </source>
</evidence>
<dbReference type="EMBL" id="CAJHIA010000011">
    <property type="protein sequence ID" value="CAD6443876.1"/>
    <property type="molecule type" value="Genomic_DNA"/>
</dbReference>
<feature type="domain" description="DUF4604" evidence="2">
    <location>
        <begin position="7"/>
        <end position="65"/>
    </location>
</feature>
<dbReference type="AlphaFoldDB" id="A0A8H2ZPH9"/>
<dbReference type="InterPro" id="IPR027911">
    <property type="entry name" value="DUF4604"/>
</dbReference>
<reference evidence="3" key="1">
    <citation type="submission" date="2020-10" db="EMBL/GenBank/DDBJ databases">
        <authorList>
            <person name="Kusch S."/>
        </authorList>
    </citation>
    <scope>NUCLEOTIDE SEQUENCE</scope>
    <source>
        <strain evidence="3">SwB9</strain>
    </source>
</reference>
<accession>A0A8H2ZPH9</accession>
<proteinExistence type="predicted"/>